<keyword evidence="3" id="KW-0808">Transferase</keyword>
<dbReference type="Proteomes" id="UP000034783">
    <property type="component" value="Unassembled WGS sequence"/>
</dbReference>
<name>A0A0G1JDY9_UNCKA</name>
<gene>
    <name evidence="3" type="ORF">UW65_C0010G0004</name>
</gene>
<protein>
    <submittedName>
        <fullName evidence="3">Glycosyltransferase</fullName>
    </submittedName>
</protein>
<dbReference type="InterPro" id="IPR028098">
    <property type="entry name" value="Glyco_trans_4-like_N"/>
</dbReference>
<comment type="caution">
    <text evidence="3">The sequence shown here is derived from an EMBL/GenBank/DDBJ whole genome shotgun (WGS) entry which is preliminary data.</text>
</comment>
<dbReference type="InterPro" id="IPR050194">
    <property type="entry name" value="Glycosyltransferase_grp1"/>
</dbReference>
<dbReference type="Gene3D" id="3.40.50.2000">
    <property type="entry name" value="Glycogen Phosphorylase B"/>
    <property type="match status" value="2"/>
</dbReference>
<evidence type="ECO:0000259" key="2">
    <source>
        <dbReference type="Pfam" id="PF13439"/>
    </source>
</evidence>
<sequence length="391" mass="42928">MRLAVFIKATTLHKDFGGLETQNKTLCEGLAGLGHRVVVFTPARELTKASEEESGVSYRFIPCTYRMLLASVDPANWYTRSYATFLQEHHKEAFDVVVSQSSAGIGVIKRKKSLGVKIVGIAHGTIGGEIQTVLNSGTGLPYLVKHIPALAYGAVNFFGRQRDYIHGCDKIAAVSTAVKASLINETYCDQAKVTVIHNGLDPTAVPQKDWAAKPDKEPIKIMYTGRIEESKGLKELVLACQGIPGIFLNIIGDGPILEDLKRLSRDLKMSQKTLFYGRLPHEKVLELYACCDLFVLPTKRLEGLPMTLVEASFAGLPIIATDIGGNKDVVENGINGILIKDGRMETITKAITDLLANRTSMPQMGMNGKIKADKYFTLNKMLSDYEKLCTF</sequence>
<evidence type="ECO:0000259" key="1">
    <source>
        <dbReference type="Pfam" id="PF00534"/>
    </source>
</evidence>
<proteinExistence type="predicted"/>
<dbReference type="PANTHER" id="PTHR45947:SF3">
    <property type="entry name" value="SULFOQUINOVOSYL TRANSFERASE SQD2"/>
    <property type="match status" value="1"/>
</dbReference>
<dbReference type="GO" id="GO:0016757">
    <property type="term" value="F:glycosyltransferase activity"/>
    <property type="evidence" value="ECO:0007669"/>
    <property type="project" value="InterPro"/>
</dbReference>
<feature type="domain" description="Glycosyltransferase subfamily 4-like N-terminal" evidence="2">
    <location>
        <begin position="16"/>
        <end position="202"/>
    </location>
</feature>
<reference evidence="3 4" key="1">
    <citation type="journal article" date="2015" name="Nature">
        <title>rRNA introns, odd ribosomes, and small enigmatic genomes across a large radiation of phyla.</title>
        <authorList>
            <person name="Brown C.T."/>
            <person name="Hug L.A."/>
            <person name="Thomas B.C."/>
            <person name="Sharon I."/>
            <person name="Castelle C.J."/>
            <person name="Singh A."/>
            <person name="Wilkins M.J."/>
            <person name="Williams K.H."/>
            <person name="Banfield J.F."/>
        </authorList>
    </citation>
    <scope>NUCLEOTIDE SEQUENCE [LARGE SCALE GENOMIC DNA]</scope>
</reference>
<organism evidence="3 4">
    <name type="scientific">candidate division WWE3 bacterium GW2011_GWB1_44_4</name>
    <dbReference type="NCBI Taxonomy" id="1619116"/>
    <lineage>
        <taxon>Bacteria</taxon>
        <taxon>Katanobacteria</taxon>
    </lineage>
</organism>
<evidence type="ECO:0000313" key="3">
    <source>
        <dbReference type="EMBL" id="KKT69846.1"/>
    </source>
</evidence>
<evidence type="ECO:0000313" key="4">
    <source>
        <dbReference type="Proteomes" id="UP000034783"/>
    </source>
</evidence>
<dbReference type="PANTHER" id="PTHR45947">
    <property type="entry name" value="SULFOQUINOVOSYL TRANSFERASE SQD2"/>
    <property type="match status" value="1"/>
</dbReference>
<dbReference type="InterPro" id="IPR001296">
    <property type="entry name" value="Glyco_trans_1"/>
</dbReference>
<dbReference type="SUPFAM" id="SSF53756">
    <property type="entry name" value="UDP-Glycosyltransferase/glycogen phosphorylase"/>
    <property type="match status" value="1"/>
</dbReference>
<accession>A0A0G1JDY9</accession>
<dbReference type="AlphaFoldDB" id="A0A0G1JDY9"/>
<dbReference type="EMBL" id="LCJD01000010">
    <property type="protein sequence ID" value="KKT69846.1"/>
    <property type="molecule type" value="Genomic_DNA"/>
</dbReference>
<dbReference type="Pfam" id="PF13439">
    <property type="entry name" value="Glyco_transf_4"/>
    <property type="match status" value="1"/>
</dbReference>
<feature type="domain" description="Glycosyl transferase family 1" evidence="1">
    <location>
        <begin position="211"/>
        <end position="369"/>
    </location>
</feature>
<dbReference type="Pfam" id="PF00534">
    <property type="entry name" value="Glycos_transf_1"/>
    <property type="match status" value="1"/>
</dbReference>
<dbReference type="CDD" id="cd03801">
    <property type="entry name" value="GT4_PimA-like"/>
    <property type="match status" value="1"/>
</dbReference>